<gene>
    <name evidence="1" type="ORF">GYMLUDRAFT_252300</name>
</gene>
<dbReference type="HOGENOM" id="CLU_706064_0_0_1"/>
<evidence type="ECO:0000313" key="2">
    <source>
        <dbReference type="Proteomes" id="UP000053593"/>
    </source>
</evidence>
<name>A0A0D0ALT4_9AGAR</name>
<keyword evidence="2" id="KW-1185">Reference proteome</keyword>
<dbReference type="Proteomes" id="UP000053593">
    <property type="component" value="Unassembled WGS sequence"/>
</dbReference>
<evidence type="ECO:0000313" key="1">
    <source>
        <dbReference type="EMBL" id="KIK51195.1"/>
    </source>
</evidence>
<dbReference type="EMBL" id="KN834870">
    <property type="protein sequence ID" value="KIK51195.1"/>
    <property type="molecule type" value="Genomic_DNA"/>
</dbReference>
<dbReference type="OrthoDB" id="10685375at2759"/>
<accession>A0A0D0ALT4</accession>
<protein>
    <submittedName>
        <fullName evidence="1">Uncharacterized protein</fullName>
    </submittedName>
</protein>
<sequence length="391" mass="41951">MDLPENLDSIPALCLHIPSTPSSHHCSDVATTPSVSSEFPVIVGSPSDRPNVTTSGSRASQARLSTITKALTECSEAKLCPDPVHDSLSPSHQQTVTHCSLSLHCPTCSASHPLSLSGPRVPVVSFDSHAPTSSNFPDPTPNNMSSFYGNMPTGALSSVTLNISFQHSEDPLSNQALFNDGGLGADGCPSSDLMAPELIDTYQNVKNRLMPLVYPIASAGVPTDKFDWLSFSEVFSGLSLPVHRSLLTTVIFSHCTCWINPSRADPLCVTVVNTDKGPQLTPAEDSHFTAIFLTSSVVKHSCIYDPMVFESGQTKQVLHQLDLSLFGLEVQLMLGFFASALNFTEIALAVSEGVVTFSSMQHFANEVKSNPTDYSPSTQSSYSPLYPKFPV</sequence>
<dbReference type="AlphaFoldDB" id="A0A0D0ALT4"/>
<organism evidence="1 2">
    <name type="scientific">Collybiopsis luxurians FD-317 M1</name>
    <dbReference type="NCBI Taxonomy" id="944289"/>
    <lineage>
        <taxon>Eukaryota</taxon>
        <taxon>Fungi</taxon>
        <taxon>Dikarya</taxon>
        <taxon>Basidiomycota</taxon>
        <taxon>Agaricomycotina</taxon>
        <taxon>Agaricomycetes</taxon>
        <taxon>Agaricomycetidae</taxon>
        <taxon>Agaricales</taxon>
        <taxon>Marasmiineae</taxon>
        <taxon>Omphalotaceae</taxon>
        <taxon>Collybiopsis</taxon>
        <taxon>Collybiopsis luxurians</taxon>
    </lineage>
</organism>
<reference evidence="1 2" key="1">
    <citation type="submission" date="2014-04" db="EMBL/GenBank/DDBJ databases">
        <title>Evolutionary Origins and Diversification of the Mycorrhizal Mutualists.</title>
        <authorList>
            <consortium name="DOE Joint Genome Institute"/>
            <consortium name="Mycorrhizal Genomics Consortium"/>
            <person name="Kohler A."/>
            <person name="Kuo A."/>
            <person name="Nagy L.G."/>
            <person name="Floudas D."/>
            <person name="Copeland A."/>
            <person name="Barry K.W."/>
            <person name="Cichocki N."/>
            <person name="Veneault-Fourrey C."/>
            <person name="LaButti K."/>
            <person name="Lindquist E.A."/>
            <person name="Lipzen A."/>
            <person name="Lundell T."/>
            <person name="Morin E."/>
            <person name="Murat C."/>
            <person name="Riley R."/>
            <person name="Ohm R."/>
            <person name="Sun H."/>
            <person name="Tunlid A."/>
            <person name="Henrissat B."/>
            <person name="Grigoriev I.V."/>
            <person name="Hibbett D.S."/>
            <person name="Martin F."/>
        </authorList>
    </citation>
    <scope>NUCLEOTIDE SEQUENCE [LARGE SCALE GENOMIC DNA]</scope>
    <source>
        <strain evidence="1 2">FD-317 M1</strain>
    </source>
</reference>
<proteinExistence type="predicted"/>